<comment type="caution">
    <text evidence="1">The sequence shown here is derived from an EMBL/GenBank/DDBJ whole genome shotgun (WGS) entry which is preliminary data.</text>
</comment>
<dbReference type="Proteomes" id="UP001597419">
    <property type="component" value="Unassembled WGS sequence"/>
</dbReference>
<evidence type="ECO:0000313" key="2">
    <source>
        <dbReference type="Proteomes" id="UP001597419"/>
    </source>
</evidence>
<dbReference type="EMBL" id="JBHUKU010000020">
    <property type="protein sequence ID" value="MFD2463323.1"/>
    <property type="molecule type" value="Genomic_DNA"/>
</dbReference>
<evidence type="ECO:0000313" key="1">
    <source>
        <dbReference type="EMBL" id="MFD2463323.1"/>
    </source>
</evidence>
<accession>A0ABW5GQZ0</accession>
<sequence length="104" mass="11391">MAQQPTDPVVRDFVAAINAGDRAAFDALLAGDATMSDDGTDRDLAAWVDKEIFSADGRMAVESEEDGGRELVATFTNSTWGAMRTRWRFTVRDGRITRFDTGQA</sequence>
<gene>
    <name evidence="1" type="ORF">ACFSYJ_32250</name>
</gene>
<proteinExistence type="predicted"/>
<dbReference type="InterPro" id="IPR032710">
    <property type="entry name" value="NTF2-like_dom_sf"/>
</dbReference>
<organism evidence="1 2">
    <name type="scientific">Amycolatopsis samaneae</name>
    <dbReference type="NCBI Taxonomy" id="664691"/>
    <lineage>
        <taxon>Bacteria</taxon>
        <taxon>Bacillati</taxon>
        <taxon>Actinomycetota</taxon>
        <taxon>Actinomycetes</taxon>
        <taxon>Pseudonocardiales</taxon>
        <taxon>Pseudonocardiaceae</taxon>
        <taxon>Amycolatopsis</taxon>
    </lineage>
</organism>
<dbReference type="SUPFAM" id="SSF54427">
    <property type="entry name" value="NTF2-like"/>
    <property type="match status" value="1"/>
</dbReference>
<reference evidence="2" key="1">
    <citation type="journal article" date="2019" name="Int. J. Syst. Evol. Microbiol.">
        <title>The Global Catalogue of Microorganisms (GCM) 10K type strain sequencing project: providing services to taxonomists for standard genome sequencing and annotation.</title>
        <authorList>
            <consortium name="The Broad Institute Genomics Platform"/>
            <consortium name="The Broad Institute Genome Sequencing Center for Infectious Disease"/>
            <person name="Wu L."/>
            <person name="Ma J."/>
        </authorList>
    </citation>
    <scope>NUCLEOTIDE SEQUENCE [LARGE SCALE GENOMIC DNA]</scope>
    <source>
        <strain evidence="2">CGMCC 4.7643</strain>
    </source>
</reference>
<keyword evidence="2" id="KW-1185">Reference proteome</keyword>
<protein>
    <submittedName>
        <fullName evidence="1">Nuclear transport factor 2 family protein</fullName>
    </submittedName>
</protein>
<name>A0ABW5GQZ0_9PSEU</name>
<dbReference type="Gene3D" id="3.10.450.50">
    <property type="match status" value="1"/>
</dbReference>
<dbReference type="RefSeq" id="WP_345391784.1">
    <property type="nucleotide sequence ID" value="NZ_BAABHG010000005.1"/>
</dbReference>